<dbReference type="EMBL" id="JANIIK010000110">
    <property type="protein sequence ID" value="KAJ3596552.1"/>
    <property type="molecule type" value="Genomic_DNA"/>
</dbReference>
<organism evidence="2 3">
    <name type="scientific">Muraenolepis orangiensis</name>
    <name type="common">Patagonian moray cod</name>
    <dbReference type="NCBI Taxonomy" id="630683"/>
    <lineage>
        <taxon>Eukaryota</taxon>
        <taxon>Metazoa</taxon>
        <taxon>Chordata</taxon>
        <taxon>Craniata</taxon>
        <taxon>Vertebrata</taxon>
        <taxon>Euteleostomi</taxon>
        <taxon>Actinopterygii</taxon>
        <taxon>Neopterygii</taxon>
        <taxon>Teleostei</taxon>
        <taxon>Neoteleostei</taxon>
        <taxon>Acanthomorphata</taxon>
        <taxon>Zeiogadaria</taxon>
        <taxon>Gadariae</taxon>
        <taxon>Gadiformes</taxon>
        <taxon>Muraenolepidoidei</taxon>
        <taxon>Muraenolepididae</taxon>
        <taxon>Muraenolepis</taxon>
    </lineage>
</organism>
<evidence type="ECO:0000256" key="1">
    <source>
        <dbReference type="SAM" id="MobiDB-lite"/>
    </source>
</evidence>
<sequence length="79" mass="8469">MSSGSKAGNPHTAKMKKEESFLGKLGGTLARKKKSKEASRQPVYDQAVSSVLIAVSTTAHRSVDAGWRFMTATLVQGPY</sequence>
<accession>A0A9Q0E1T9</accession>
<dbReference type="Proteomes" id="UP001148018">
    <property type="component" value="Unassembled WGS sequence"/>
</dbReference>
<reference evidence="2" key="1">
    <citation type="submission" date="2022-07" db="EMBL/GenBank/DDBJ databases">
        <title>Chromosome-level genome of Muraenolepis orangiensis.</title>
        <authorList>
            <person name="Kim J."/>
        </authorList>
    </citation>
    <scope>NUCLEOTIDE SEQUENCE</scope>
    <source>
        <strain evidence="2">KU_S4_2022</strain>
        <tissue evidence="2">Muscle</tissue>
    </source>
</reference>
<comment type="caution">
    <text evidence="2">The sequence shown here is derived from an EMBL/GenBank/DDBJ whole genome shotgun (WGS) entry which is preliminary data.</text>
</comment>
<evidence type="ECO:0000313" key="2">
    <source>
        <dbReference type="EMBL" id="KAJ3596552.1"/>
    </source>
</evidence>
<evidence type="ECO:0000313" key="3">
    <source>
        <dbReference type="Proteomes" id="UP001148018"/>
    </source>
</evidence>
<dbReference type="OrthoDB" id="9950410at2759"/>
<feature type="region of interest" description="Disordered" evidence="1">
    <location>
        <begin position="1"/>
        <end position="41"/>
    </location>
</feature>
<name>A0A9Q0E1T9_9TELE</name>
<proteinExistence type="predicted"/>
<gene>
    <name evidence="2" type="ORF">NHX12_002957</name>
</gene>
<keyword evidence="3" id="KW-1185">Reference proteome</keyword>
<protein>
    <submittedName>
        <fullName evidence="2">Uncharacterized protein</fullName>
    </submittedName>
</protein>
<dbReference type="AlphaFoldDB" id="A0A9Q0E1T9"/>